<organism evidence="2 3">
    <name type="scientific">Pseudomonas panipatensis</name>
    <dbReference type="NCBI Taxonomy" id="428992"/>
    <lineage>
        <taxon>Bacteria</taxon>
        <taxon>Pseudomonadati</taxon>
        <taxon>Pseudomonadota</taxon>
        <taxon>Gammaproteobacteria</taxon>
        <taxon>Pseudomonadales</taxon>
        <taxon>Pseudomonadaceae</taxon>
        <taxon>Pseudomonas</taxon>
    </lineage>
</organism>
<evidence type="ECO:0000313" key="3">
    <source>
        <dbReference type="Proteomes" id="UP000199636"/>
    </source>
</evidence>
<dbReference type="Pfam" id="PF14534">
    <property type="entry name" value="DUF4440"/>
    <property type="match status" value="1"/>
</dbReference>
<dbReference type="OrthoDB" id="1633822at2"/>
<protein>
    <recommendedName>
        <fullName evidence="1">DUF4440 domain-containing protein</fullName>
    </recommendedName>
</protein>
<accession>A0A1G8ILZ3</accession>
<dbReference type="Gene3D" id="3.10.450.50">
    <property type="match status" value="1"/>
</dbReference>
<sequence>MSPYSVTQAIELADRLINARQFDLLMDFYTEDATLVVRPGLNACGREQIRRAFDAIDAHFNSGLKVRQAAMQVLESGDIALVLARTLIAGETADGPQVLARKATYVFRREADGQWRCAVDNAYGSELLDSLPPAGQTREAQA</sequence>
<evidence type="ECO:0000259" key="1">
    <source>
        <dbReference type="Pfam" id="PF14534"/>
    </source>
</evidence>
<dbReference type="RefSeq" id="WP_090263977.1">
    <property type="nucleotide sequence ID" value="NZ_FNDS01000006.1"/>
</dbReference>
<keyword evidence="3" id="KW-1185">Reference proteome</keyword>
<evidence type="ECO:0000313" key="2">
    <source>
        <dbReference type="EMBL" id="SDI19976.1"/>
    </source>
</evidence>
<proteinExistence type="predicted"/>
<dbReference type="AlphaFoldDB" id="A0A1G8ILZ3"/>
<dbReference type="SUPFAM" id="SSF54427">
    <property type="entry name" value="NTF2-like"/>
    <property type="match status" value="1"/>
</dbReference>
<feature type="domain" description="DUF4440" evidence="1">
    <location>
        <begin position="15"/>
        <end position="117"/>
    </location>
</feature>
<dbReference type="EMBL" id="FNDS01000006">
    <property type="protein sequence ID" value="SDI19976.1"/>
    <property type="molecule type" value="Genomic_DNA"/>
</dbReference>
<reference evidence="3" key="1">
    <citation type="submission" date="2016-10" db="EMBL/GenBank/DDBJ databases">
        <authorList>
            <person name="Varghese N."/>
            <person name="Submissions S."/>
        </authorList>
    </citation>
    <scope>NUCLEOTIDE SEQUENCE [LARGE SCALE GENOMIC DNA]</scope>
    <source>
        <strain evidence="3">CCM 7469</strain>
    </source>
</reference>
<dbReference type="STRING" id="428992.SAMN05216272_106341"/>
<gene>
    <name evidence="2" type="ORF">SAMN05216272_106341</name>
</gene>
<name>A0A1G8ILZ3_9PSED</name>
<dbReference type="InterPro" id="IPR027843">
    <property type="entry name" value="DUF4440"/>
</dbReference>
<dbReference type="InterPro" id="IPR032710">
    <property type="entry name" value="NTF2-like_dom_sf"/>
</dbReference>
<dbReference type="Proteomes" id="UP000199636">
    <property type="component" value="Unassembled WGS sequence"/>
</dbReference>